<reference evidence="7" key="1">
    <citation type="submission" date="2022-01" db="EMBL/GenBank/DDBJ databases">
        <authorList>
            <person name="King R."/>
        </authorList>
    </citation>
    <scope>NUCLEOTIDE SEQUENCE</scope>
</reference>
<evidence type="ECO:0000256" key="3">
    <source>
        <dbReference type="ARBA" id="ARBA00023015"/>
    </source>
</evidence>
<evidence type="ECO:0000256" key="2">
    <source>
        <dbReference type="ARBA" id="ARBA00016807"/>
    </source>
</evidence>
<evidence type="ECO:0000259" key="6">
    <source>
        <dbReference type="SMART" id="SM00717"/>
    </source>
</evidence>
<keyword evidence="4" id="KW-0804">Transcription</keyword>
<dbReference type="PANTHER" id="PTHR23098:SF16">
    <property type="entry name" value="REGULATORY PROTEIN ZESTE"/>
    <property type="match status" value="1"/>
</dbReference>
<keyword evidence="8" id="KW-1185">Reference proteome</keyword>
<sequence>MSVSKRSRSVNFTKEEKLLLIKEVYKYKSIIKYKTTNKLNWNEKLAPSNEYFSENEPPSELTTTLQLHQNSDEPNPELSTGIDDNVDNAVYPILTPVIYSDIITSAGLELSSDENSNIGKVVQENFNPEPSTNTVTPGKNCASVFTTDSNNDSIPSSSSTDLKRSPAEKIYPGLTRIRKRIADFSKNKCQENAWKKIVANFNAKNFHKRTLDQVRAKYDNIKSTARKEVAKLRCYQGGTGGGLCTSFHLDTSTDAVLDLMNVTGLNAEFDSDSIEINKILIVEESSTISKDEFEHSDNNTDSKITLEVLEQDSPRKNWNKYVREK</sequence>
<protein>
    <recommendedName>
        <fullName evidence="2">Regulatory protein zeste</fullName>
    </recommendedName>
</protein>
<accession>A0A9N9XIK1</accession>
<dbReference type="PANTHER" id="PTHR23098">
    <property type="entry name" value="AGAP001331-PA-RELATED"/>
    <property type="match status" value="1"/>
</dbReference>
<gene>
    <name evidence="7" type="ORF">DIABBA_LOCUS13392</name>
</gene>
<organism evidence="7 8">
    <name type="scientific">Diabrotica balteata</name>
    <name type="common">Banded cucumber beetle</name>
    <dbReference type="NCBI Taxonomy" id="107213"/>
    <lineage>
        <taxon>Eukaryota</taxon>
        <taxon>Metazoa</taxon>
        <taxon>Ecdysozoa</taxon>
        <taxon>Arthropoda</taxon>
        <taxon>Hexapoda</taxon>
        <taxon>Insecta</taxon>
        <taxon>Pterygota</taxon>
        <taxon>Neoptera</taxon>
        <taxon>Endopterygota</taxon>
        <taxon>Coleoptera</taxon>
        <taxon>Polyphaga</taxon>
        <taxon>Cucujiformia</taxon>
        <taxon>Chrysomeloidea</taxon>
        <taxon>Chrysomelidae</taxon>
        <taxon>Galerucinae</taxon>
        <taxon>Diabroticina</taxon>
        <taxon>Diabroticites</taxon>
        <taxon>Diabrotica</taxon>
    </lineage>
</organism>
<keyword evidence="3" id="KW-0805">Transcription regulation</keyword>
<feature type="domain" description="Myb-like" evidence="6">
    <location>
        <begin position="8"/>
        <end position="224"/>
    </location>
</feature>
<evidence type="ECO:0000256" key="5">
    <source>
        <dbReference type="ARBA" id="ARBA00025466"/>
    </source>
</evidence>
<dbReference type="Pfam" id="PF13873">
    <property type="entry name" value="Myb_DNA-bind_5"/>
    <property type="match status" value="2"/>
</dbReference>
<name>A0A9N9XIK1_DIABA</name>
<evidence type="ECO:0000256" key="1">
    <source>
        <dbReference type="ARBA" id="ARBA00011764"/>
    </source>
</evidence>
<dbReference type="Proteomes" id="UP001153709">
    <property type="component" value="Chromosome 9"/>
</dbReference>
<evidence type="ECO:0000313" key="7">
    <source>
        <dbReference type="EMBL" id="CAG9840768.1"/>
    </source>
</evidence>
<evidence type="ECO:0000313" key="8">
    <source>
        <dbReference type="Proteomes" id="UP001153709"/>
    </source>
</evidence>
<dbReference type="SMART" id="SM00717">
    <property type="entry name" value="SANT"/>
    <property type="match status" value="1"/>
</dbReference>
<dbReference type="InterPro" id="IPR028002">
    <property type="entry name" value="Myb_DNA-bind_5"/>
</dbReference>
<proteinExistence type="predicted"/>
<dbReference type="OrthoDB" id="6768743at2759"/>
<comment type="function">
    <text evidence="5">Involved in transvection phenomena (= synapsis-dependent gene expression), where the synaptic pairing of chromosomes carrying genes with which zeste interacts influences the expression of these genes. Zeste binds to DNA and stimulates transcription from a nearby promoter.</text>
</comment>
<evidence type="ECO:0000256" key="4">
    <source>
        <dbReference type="ARBA" id="ARBA00023163"/>
    </source>
</evidence>
<dbReference type="GO" id="GO:0005634">
    <property type="term" value="C:nucleus"/>
    <property type="evidence" value="ECO:0007669"/>
    <property type="project" value="TreeGrafter"/>
</dbReference>
<dbReference type="EMBL" id="OU898284">
    <property type="protein sequence ID" value="CAG9840768.1"/>
    <property type="molecule type" value="Genomic_DNA"/>
</dbReference>
<dbReference type="InterPro" id="IPR001005">
    <property type="entry name" value="SANT/Myb"/>
</dbReference>
<dbReference type="AlphaFoldDB" id="A0A9N9XIK1"/>
<comment type="subunit">
    <text evidence="1">Self-associates forming complexes of several hundred monomers.</text>
</comment>